<reference evidence="1" key="1">
    <citation type="submission" date="2014-09" db="EMBL/GenBank/DDBJ databases">
        <authorList>
            <person name="Magalhaes I.L.F."/>
            <person name="Oliveira U."/>
            <person name="Santos F.R."/>
            <person name="Vidigal T.H.D.A."/>
            <person name="Brescovit A.D."/>
            <person name="Santos A.J."/>
        </authorList>
    </citation>
    <scope>NUCLEOTIDE SEQUENCE</scope>
    <source>
        <tissue evidence="1">Shoot tissue taken approximately 20 cm above the soil surface</tissue>
    </source>
</reference>
<protein>
    <submittedName>
        <fullName evidence="1">Uncharacterized protein</fullName>
    </submittedName>
</protein>
<accession>A0A0A9HL74</accession>
<name>A0A0A9HL74_ARUDO</name>
<sequence length="177" mass="18996">MEGRGGVPEAWWGQGGCAPRQRAERIARPLFRDPANEEVLCGELEAGDTCRRGRVQGARAWRHSAVGAQRSGVESGDLGSCSSAELAWSRGGEDLEGSAAGAPRAATMCFTSSGGTGSGSRRPGSVRVALPRWVGAREAQRGRRGGRCYRVYRTVRILYCSKSDGRYYCGDVAQRNI</sequence>
<dbReference type="AlphaFoldDB" id="A0A0A9HL74"/>
<proteinExistence type="predicted"/>
<reference evidence="1" key="2">
    <citation type="journal article" date="2015" name="Data Brief">
        <title>Shoot transcriptome of the giant reed, Arundo donax.</title>
        <authorList>
            <person name="Barrero R.A."/>
            <person name="Guerrero F.D."/>
            <person name="Moolhuijzen P."/>
            <person name="Goolsby J.A."/>
            <person name="Tidwell J."/>
            <person name="Bellgard S.E."/>
            <person name="Bellgard M.I."/>
        </authorList>
    </citation>
    <scope>NUCLEOTIDE SEQUENCE</scope>
    <source>
        <tissue evidence="1">Shoot tissue taken approximately 20 cm above the soil surface</tissue>
    </source>
</reference>
<organism evidence="1">
    <name type="scientific">Arundo donax</name>
    <name type="common">Giant reed</name>
    <name type="synonym">Donax arundinaceus</name>
    <dbReference type="NCBI Taxonomy" id="35708"/>
    <lineage>
        <taxon>Eukaryota</taxon>
        <taxon>Viridiplantae</taxon>
        <taxon>Streptophyta</taxon>
        <taxon>Embryophyta</taxon>
        <taxon>Tracheophyta</taxon>
        <taxon>Spermatophyta</taxon>
        <taxon>Magnoliopsida</taxon>
        <taxon>Liliopsida</taxon>
        <taxon>Poales</taxon>
        <taxon>Poaceae</taxon>
        <taxon>PACMAD clade</taxon>
        <taxon>Arundinoideae</taxon>
        <taxon>Arundineae</taxon>
        <taxon>Arundo</taxon>
    </lineage>
</organism>
<dbReference type="EMBL" id="GBRH01161312">
    <property type="protein sequence ID" value="JAE36584.1"/>
    <property type="molecule type" value="Transcribed_RNA"/>
</dbReference>
<evidence type="ECO:0000313" key="1">
    <source>
        <dbReference type="EMBL" id="JAE36584.1"/>
    </source>
</evidence>